<dbReference type="PROSITE" id="PS51737">
    <property type="entry name" value="RECOMBINASE_DNA_BIND"/>
    <property type="match status" value="1"/>
</dbReference>
<dbReference type="PANTHER" id="PTHR30461">
    <property type="entry name" value="DNA-INVERTASE FROM LAMBDOID PROPHAGE"/>
    <property type="match status" value="1"/>
</dbReference>
<accession>A7VQJ5</accession>
<evidence type="ECO:0000259" key="3">
    <source>
        <dbReference type="PROSITE" id="PS51737"/>
    </source>
</evidence>
<evidence type="ECO:0000313" key="6">
    <source>
        <dbReference type="Proteomes" id="UP000003490"/>
    </source>
</evidence>
<dbReference type="Pfam" id="PF13408">
    <property type="entry name" value="Zn_ribbon_recom"/>
    <property type="match status" value="1"/>
</dbReference>
<reference evidence="5 7" key="3">
    <citation type="submission" date="2017-07" db="EMBL/GenBank/DDBJ databases">
        <title>Prevalence of linear plasmids in Cutibacterium (Propionibacterium) acnes isolates obtained from prostatic tissue.</title>
        <authorList>
            <person name="Davidsson S."/>
            <person name="Carlsson J."/>
            <person name="Molling P."/>
            <person name="Andren O."/>
            <person name="Andersson S.-O."/>
            <person name="Brzuszkiewicz E."/>
            <person name="Poehlein A."/>
            <person name="Al-Zeer M."/>
            <person name="Brinkmann V."/>
            <person name="Scavenius C."/>
            <person name="Nazipi S."/>
            <person name="Soderquist B."/>
            <person name="Bruggemann H."/>
        </authorList>
    </citation>
    <scope>NUCLEOTIDE SEQUENCE [LARGE SCALE GENOMIC DNA]</scope>
    <source>
        <strain evidence="5 7">DSM 753</strain>
    </source>
</reference>
<comment type="caution">
    <text evidence="4">The sequence shown here is derived from an EMBL/GenBank/DDBJ whole genome shotgun (WGS) entry which is preliminary data.</text>
</comment>
<dbReference type="EMBL" id="ABCB02000015">
    <property type="protein sequence ID" value="EDO62406.1"/>
    <property type="molecule type" value="Genomic_DNA"/>
</dbReference>
<dbReference type="InterPro" id="IPR006119">
    <property type="entry name" value="Resolv_N"/>
</dbReference>
<proteinExistence type="predicted"/>
<gene>
    <name evidence="5" type="ORF">CH238_12340</name>
    <name evidence="4" type="ORF">CLOLEP_00825</name>
</gene>
<evidence type="ECO:0000313" key="7">
    <source>
        <dbReference type="Proteomes" id="UP000220611"/>
    </source>
</evidence>
<dbReference type="Gene3D" id="3.40.50.1390">
    <property type="entry name" value="Resolvase, N-terminal catalytic domain"/>
    <property type="match status" value="1"/>
</dbReference>
<evidence type="ECO:0000259" key="2">
    <source>
        <dbReference type="PROSITE" id="PS51736"/>
    </source>
</evidence>
<feature type="coiled-coil region" evidence="1">
    <location>
        <begin position="395"/>
        <end position="447"/>
    </location>
</feature>
<dbReference type="Gene3D" id="3.90.1750.20">
    <property type="entry name" value="Putative Large Serine Recombinase, Chain B, Domain 2"/>
    <property type="match status" value="1"/>
</dbReference>
<dbReference type="PROSITE" id="PS51736">
    <property type="entry name" value="RECOMBINASES_3"/>
    <property type="match status" value="1"/>
</dbReference>
<dbReference type="GO" id="GO:0003677">
    <property type="term" value="F:DNA binding"/>
    <property type="evidence" value="ECO:0007669"/>
    <property type="project" value="InterPro"/>
</dbReference>
<dbReference type="Proteomes" id="UP000220611">
    <property type="component" value="Unassembled WGS sequence"/>
</dbReference>
<dbReference type="SMART" id="SM00857">
    <property type="entry name" value="Resolvase"/>
    <property type="match status" value="1"/>
</dbReference>
<keyword evidence="7" id="KW-1185">Reference proteome</keyword>
<keyword evidence="1" id="KW-0175">Coiled coil</keyword>
<feature type="domain" description="Recombinase" evidence="3">
    <location>
        <begin position="174"/>
        <end position="298"/>
    </location>
</feature>
<name>A7VQJ5_9FIRM</name>
<dbReference type="AlphaFoldDB" id="A7VQJ5"/>
<feature type="domain" description="Resolvase/invertase-type recombinase catalytic" evidence="2">
    <location>
        <begin position="18"/>
        <end position="166"/>
    </location>
</feature>
<sequence length="509" mass="58731">MPEVRVIPPVAERAHKLRVAAYARVSSDSDDQLNSFAAQVEYYTNYIQSKDEWEFAGLYADEAVTGTSAEKRSDFQRLIQDCRAGKIDRVLVKSISRFARNTLDCIQTVRELKMLGVAIEFEKEHIDTSKMGSELILSMLSAAAQEESLSISKNLKWSYQKRLNSGDFITCSAPLGYVLKDNQLIPDPEEVPIVQYIFNSYLSGKSTTEIARTLNETENRTKRNARWHHGMIRYILTNEKYIGDALFQKSYTPDTIPLARVKNDGQLAQYYIKNSHPAIIDREKFEQVQLLINQKKDRHGTKTEIQKFPLSGILKCGLCNSTFHRHKEKGENRWYCYHHRQDKNLCPVKAVLQKDIYTKFLVLYNKLANNTEIISDMLSDLHALQDKVYFSNPDNLELNRQIAELVRQNHSLARLQTKGCIDSALYIEKCNLNNQKIEALRKKLKHDQASDRIHQLIGKSELILELLKDREPMLEFEESILKAMVQTIVVFPNTICFHLVNGLKLEEKR</sequence>
<evidence type="ECO:0000313" key="4">
    <source>
        <dbReference type="EMBL" id="EDO62406.1"/>
    </source>
</evidence>
<evidence type="ECO:0000313" key="5">
    <source>
        <dbReference type="EMBL" id="PEQ23756.1"/>
    </source>
</evidence>
<dbReference type="InterPro" id="IPR025827">
    <property type="entry name" value="Zn_ribbon_recom_dom"/>
</dbReference>
<dbReference type="InterPro" id="IPR050639">
    <property type="entry name" value="SSR_resolvase"/>
</dbReference>
<reference evidence="4 6" key="1">
    <citation type="submission" date="2007-08" db="EMBL/GenBank/DDBJ databases">
        <title>Draft genome sequence of Clostridium leptum (DSM 753).</title>
        <authorList>
            <person name="Sudarsanam P."/>
            <person name="Ley R."/>
            <person name="Guruge J."/>
            <person name="Turnbaugh P.J."/>
            <person name="Mahowald M."/>
            <person name="Liep D."/>
            <person name="Gordon J."/>
        </authorList>
    </citation>
    <scope>NUCLEOTIDE SEQUENCE [LARGE SCALE GENOMIC DNA]</scope>
    <source>
        <strain evidence="4 6">DSM 753</strain>
    </source>
</reference>
<protein>
    <submittedName>
        <fullName evidence="5">Recombinase family protein</fullName>
    </submittedName>
    <submittedName>
        <fullName evidence="4">Resolvase, N-terminal domain protein</fullName>
    </submittedName>
</protein>
<dbReference type="EMBL" id="NOXF01000011">
    <property type="protein sequence ID" value="PEQ23756.1"/>
    <property type="molecule type" value="Genomic_DNA"/>
</dbReference>
<reference evidence="4 6" key="2">
    <citation type="submission" date="2007-08" db="EMBL/GenBank/DDBJ databases">
        <authorList>
            <person name="Fulton L."/>
            <person name="Clifton S."/>
            <person name="Fulton B."/>
            <person name="Xu J."/>
            <person name="Minx P."/>
            <person name="Pepin K.H."/>
            <person name="Johnson M."/>
            <person name="Thiruvilangam P."/>
            <person name="Bhonagiri V."/>
            <person name="Nash W.E."/>
            <person name="Wang C."/>
            <person name="Mardis E.R."/>
            <person name="Wilson R.K."/>
        </authorList>
    </citation>
    <scope>NUCLEOTIDE SEQUENCE [LARGE SCALE GENOMIC DNA]</scope>
    <source>
        <strain evidence="4 6">DSM 753</strain>
    </source>
</reference>
<dbReference type="OrthoDB" id="1839742at2"/>
<dbReference type="Pfam" id="PF00239">
    <property type="entry name" value="Resolvase"/>
    <property type="match status" value="1"/>
</dbReference>
<dbReference type="SUPFAM" id="SSF53041">
    <property type="entry name" value="Resolvase-like"/>
    <property type="match status" value="1"/>
</dbReference>
<dbReference type="InterPro" id="IPR036162">
    <property type="entry name" value="Resolvase-like_N_sf"/>
</dbReference>
<dbReference type="GO" id="GO:0000150">
    <property type="term" value="F:DNA strand exchange activity"/>
    <property type="evidence" value="ECO:0007669"/>
    <property type="project" value="InterPro"/>
</dbReference>
<dbReference type="Pfam" id="PF07508">
    <property type="entry name" value="Recombinase"/>
    <property type="match status" value="1"/>
</dbReference>
<organism evidence="4 6">
    <name type="scientific">[Clostridium] leptum DSM 753</name>
    <dbReference type="NCBI Taxonomy" id="428125"/>
    <lineage>
        <taxon>Bacteria</taxon>
        <taxon>Bacillati</taxon>
        <taxon>Bacillota</taxon>
        <taxon>Clostridia</taxon>
        <taxon>Eubacteriales</taxon>
        <taxon>Oscillospiraceae</taxon>
        <taxon>Oscillospiraceae incertae sedis</taxon>
    </lineage>
</organism>
<dbReference type="HOGENOM" id="CLU_010686_0_5_9"/>
<dbReference type="InterPro" id="IPR011109">
    <property type="entry name" value="DNA_bind_recombinase_dom"/>
</dbReference>
<dbReference type="CDD" id="cd00338">
    <property type="entry name" value="Ser_Recombinase"/>
    <property type="match status" value="1"/>
</dbReference>
<evidence type="ECO:0000256" key="1">
    <source>
        <dbReference type="SAM" id="Coils"/>
    </source>
</evidence>
<dbReference type="Proteomes" id="UP000003490">
    <property type="component" value="Unassembled WGS sequence"/>
</dbReference>
<dbReference type="PANTHER" id="PTHR30461:SF23">
    <property type="entry name" value="DNA RECOMBINASE-RELATED"/>
    <property type="match status" value="1"/>
</dbReference>
<dbReference type="eggNOG" id="COG1961">
    <property type="taxonomic scope" value="Bacteria"/>
</dbReference>
<dbReference type="InterPro" id="IPR038109">
    <property type="entry name" value="DNA_bind_recomb_sf"/>
</dbReference>